<dbReference type="RefSeq" id="WP_181583632.1">
    <property type="nucleotide sequence ID" value="NZ_CP059399.1"/>
</dbReference>
<keyword evidence="3" id="KW-0808">Transferase</keyword>
<dbReference type="Gene3D" id="3.30.200.20">
    <property type="entry name" value="Phosphorylase Kinase, domain 1"/>
    <property type="match status" value="1"/>
</dbReference>
<reference evidence="11 12" key="1">
    <citation type="submission" date="2020-07" db="EMBL/GenBank/DDBJ databases">
        <authorList>
            <person name="Zhuang K."/>
            <person name="Ran Y."/>
        </authorList>
    </citation>
    <scope>NUCLEOTIDE SEQUENCE [LARGE SCALE GENOMIC DNA]</scope>
    <source>
        <strain evidence="11 12">WCH-YHL-001</strain>
    </source>
</reference>
<dbReference type="Proteomes" id="UP000515512">
    <property type="component" value="Chromosome"/>
</dbReference>
<dbReference type="PROSITE" id="PS00107">
    <property type="entry name" value="PROTEIN_KINASE_ATP"/>
    <property type="match status" value="1"/>
</dbReference>
<dbReference type="GO" id="GO:0005524">
    <property type="term" value="F:ATP binding"/>
    <property type="evidence" value="ECO:0007669"/>
    <property type="project" value="UniProtKB-UniRule"/>
</dbReference>
<evidence type="ECO:0000259" key="10">
    <source>
        <dbReference type="PROSITE" id="PS50011"/>
    </source>
</evidence>
<dbReference type="InterPro" id="IPR011009">
    <property type="entry name" value="Kinase-like_dom_sf"/>
</dbReference>
<evidence type="ECO:0000313" key="11">
    <source>
        <dbReference type="EMBL" id="QLY32466.1"/>
    </source>
</evidence>
<accession>A0A7D6Z4A5</accession>
<dbReference type="Gene3D" id="2.130.10.10">
    <property type="entry name" value="YVTN repeat-like/Quinoprotein amine dehydrogenase"/>
    <property type="match status" value="2"/>
</dbReference>
<keyword evidence="2" id="KW-0723">Serine/threonine-protein kinase</keyword>
<dbReference type="GO" id="GO:0004674">
    <property type="term" value="F:protein serine/threonine kinase activity"/>
    <property type="evidence" value="ECO:0007669"/>
    <property type="project" value="UniProtKB-KW"/>
</dbReference>
<evidence type="ECO:0000256" key="2">
    <source>
        <dbReference type="ARBA" id="ARBA00022527"/>
    </source>
</evidence>
<evidence type="ECO:0000256" key="4">
    <source>
        <dbReference type="ARBA" id="ARBA00022741"/>
    </source>
</evidence>
<dbReference type="KEGG" id="nhu:H0264_09540"/>
<dbReference type="InterPro" id="IPR015943">
    <property type="entry name" value="WD40/YVTN_repeat-like_dom_sf"/>
</dbReference>
<proteinExistence type="predicted"/>
<dbReference type="PROSITE" id="PS50294">
    <property type="entry name" value="WD_REPEATS_REGION"/>
    <property type="match status" value="1"/>
</dbReference>
<dbReference type="PROSITE" id="PS50011">
    <property type="entry name" value="PROTEIN_KINASE_DOM"/>
    <property type="match status" value="1"/>
</dbReference>
<feature type="repeat" description="WD" evidence="7">
    <location>
        <begin position="569"/>
        <end position="602"/>
    </location>
</feature>
<dbReference type="PANTHER" id="PTHR43289">
    <property type="entry name" value="MITOGEN-ACTIVATED PROTEIN KINASE KINASE KINASE 20-RELATED"/>
    <property type="match status" value="1"/>
</dbReference>
<dbReference type="CDD" id="cd14014">
    <property type="entry name" value="STKc_PknB_like"/>
    <property type="match status" value="1"/>
</dbReference>
<dbReference type="EMBL" id="CP059399">
    <property type="protein sequence ID" value="QLY32466.1"/>
    <property type="molecule type" value="Genomic_DNA"/>
</dbReference>
<dbReference type="SMART" id="SM00320">
    <property type="entry name" value="WD40"/>
    <property type="match status" value="6"/>
</dbReference>
<dbReference type="Pfam" id="PF00400">
    <property type="entry name" value="WD40"/>
    <property type="match status" value="2"/>
</dbReference>
<keyword evidence="6 8" id="KW-0067">ATP-binding</keyword>
<evidence type="ECO:0000256" key="7">
    <source>
        <dbReference type="PROSITE-ProRule" id="PRU00221"/>
    </source>
</evidence>
<feature type="domain" description="Protein kinase" evidence="10">
    <location>
        <begin position="12"/>
        <end position="276"/>
    </location>
</feature>
<gene>
    <name evidence="11" type="ORF">H0264_09540</name>
</gene>
<dbReference type="Gene3D" id="1.10.510.10">
    <property type="entry name" value="Transferase(Phosphotransferase) domain 1"/>
    <property type="match status" value="1"/>
</dbReference>
<evidence type="ECO:0000256" key="8">
    <source>
        <dbReference type="PROSITE-ProRule" id="PRU10141"/>
    </source>
</evidence>
<protein>
    <recommendedName>
        <fullName evidence="1">non-specific serine/threonine protein kinase</fullName>
        <ecNumber evidence="1">2.7.11.1</ecNumber>
    </recommendedName>
</protein>
<keyword evidence="5 11" id="KW-0418">Kinase</keyword>
<dbReference type="PROSITE" id="PS00108">
    <property type="entry name" value="PROTEIN_KINASE_ST"/>
    <property type="match status" value="1"/>
</dbReference>
<dbReference type="SUPFAM" id="SSF56112">
    <property type="entry name" value="Protein kinase-like (PK-like)"/>
    <property type="match status" value="1"/>
</dbReference>
<dbReference type="SUPFAM" id="SSF69322">
    <property type="entry name" value="Tricorn protease domain 2"/>
    <property type="match status" value="1"/>
</dbReference>
<feature type="binding site" evidence="8">
    <location>
        <position position="41"/>
    </location>
    <ligand>
        <name>ATP</name>
        <dbReference type="ChEBI" id="CHEBI:30616"/>
    </ligand>
</feature>
<evidence type="ECO:0000256" key="6">
    <source>
        <dbReference type="ARBA" id="ARBA00022840"/>
    </source>
</evidence>
<sequence>MDLQPGDVLAGYTIRLLLGSGGMGKVYLAQHPRMKRKIALKVLSESMAADETVRSRFEREAELTAELEHPNIVPVYDHSAAGDAVLWIAMGYVQGGDAAQLLRDAGPFAAERAVALIADAARGLDHAHANNVLHRDVKPANLLVRRESGGREHGLVTDFGIARSLGDTPTRSGLVTTLAYTAPERFRGEVTDRRSDVYSLGCTLFEFLTGRRPFVAADAAALIGAHLGRKPQRVSELRPGTPPGFDAVIAQALAKNPADRYPTCGALADAAGRALTAAPVERVAPVRETRAQPAAGKPPEPGPATVSGTARAKAVAVSPDGSLLATAGPETVRWLAVDDPAQATAHTEPGHHGRHRAGRDTSDFAVAFSPDGTMLAASASGSLGLWDVRSGERSPITLNVTGDVVDLSFSPDSRLLAVGTTYDVYLYDLQRAGSMRRVLIGSWGVSSIAFTPAGDLAIGTKIGVALYNTSLVRWDLLPLALRSTSQYSHSIRHLVFSPVDSLAAAVINETTVQLWDTAATQLLEPALTRSGAAFTRLAFGPKGTLAAATAAGAVYLSDPRTREELGPALTGHQGPVTGLAFHPDGAWLATCSGGEAVRLWRL</sequence>
<keyword evidence="4 8" id="KW-0547">Nucleotide-binding</keyword>
<dbReference type="InterPro" id="IPR008271">
    <property type="entry name" value="Ser/Thr_kinase_AS"/>
</dbReference>
<keyword evidence="12" id="KW-1185">Reference proteome</keyword>
<dbReference type="Pfam" id="PF00069">
    <property type="entry name" value="Pkinase"/>
    <property type="match status" value="1"/>
</dbReference>
<feature type="region of interest" description="Disordered" evidence="9">
    <location>
        <begin position="288"/>
        <end position="309"/>
    </location>
</feature>
<dbReference type="PANTHER" id="PTHR43289:SF6">
    <property type="entry name" value="SERINE_THREONINE-PROTEIN KINASE NEKL-3"/>
    <property type="match status" value="1"/>
</dbReference>
<evidence type="ECO:0000256" key="3">
    <source>
        <dbReference type="ARBA" id="ARBA00022679"/>
    </source>
</evidence>
<dbReference type="EC" id="2.7.11.1" evidence="1"/>
<dbReference type="InterPro" id="IPR017441">
    <property type="entry name" value="Protein_kinase_ATP_BS"/>
</dbReference>
<evidence type="ECO:0000313" key="12">
    <source>
        <dbReference type="Proteomes" id="UP000515512"/>
    </source>
</evidence>
<dbReference type="InterPro" id="IPR000719">
    <property type="entry name" value="Prot_kinase_dom"/>
</dbReference>
<name>A0A7D6Z4A5_9NOCA</name>
<dbReference type="PROSITE" id="PS50082">
    <property type="entry name" value="WD_REPEATS_2"/>
    <property type="match status" value="1"/>
</dbReference>
<dbReference type="AlphaFoldDB" id="A0A7D6Z4A5"/>
<organism evidence="11 12">
    <name type="scientific">Nocardia huaxiensis</name>
    <dbReference type="NCBI Taxonomy" id="2755382"/>
    <lineage>
        <taxon>Bacteria</taxon>
        <taxon>Bacillati</taxon>
        <taxon>Actinomycetota</taxon>
        <taxon>Actinomycetes</taxon>
        <taxon>Mycobacteriales</taxon>
        <taxon>Nocardiaceae</taxon>
        <taxon>Nocardia</taxon>
    </lineage>
</organism>
<keyword evidence="7" id="KW-0853">WD repeat</keyword>
<evidence type="ECO:0000256" key="1">
    <source>
        <dbReference type="ARBA" id="ARBA00012513"/>
    </source>
</evidence>
<evidence type="ECO:0000256" key="5">
    <source>
        <dbReference type="ARBA" id="ARBA00022777"/>
    </source>
</evidence>
<dbReference type="InterPro" id="IPR001680">
    <property type="entry name" value="WD40_rpt"/>
</dbReference>
<dbReference type="SMART" id="SM00220">
    <property type="entry name" value="S_TKc"/>
    <property type="match status" value="1"/>
</dbReference>
<evidence type="ECO:0000256" key="9">
    <source>
        <dbReference type="SAM" id="MobiDB-lite"/>
    </source>
</evidence>